<evidence type="ECO:0000313" key="2">
    <source>
        <dbReference type="EMBL" id="GAA1782957.1"/>
    </source>
</evidence>
<evidence type="ECO:0000313" key="3">
    <source>
        <dbReference type="Proteomes" id="UP001500218"/>
    </source>
</evidence>
<accession>A0ABN2LBP7</accession>
<organism evidence="2 3">
    <name type="scientific">Luedemannella flava</name>
    <dbReference type="NCBI Taxonomy" id="349316"/>
    <lineage>
        <taxon>Bacteria</taxon>
        <taxon>Bacillati</taxon>
        <taxon>Actinomycetota</taxon>
        <taxon>Actinomycetes</taxon>
        <taxon>Micromonosporales</taxon>
        <taxon>Micromonosporaceae</taxon>
        <taxon>Luedemannella</taxon>
    </lineage>
</organism>
<gene>
    <name evidence="2" type="ORF">GCM10009682_01290</name>
</gene>
<feature type="compositionally biased region" description="Basic and acidic residues" evidence="1">
    <location>
        <begin position="1"/>
        <end position="14"/>
    </location>
</feature>
<proteinExistence type="predicted"/>
<keyword evidence="3" id="KW-1185">Reference proteome</keyword>
<comment type="caution">
    <text evidence="2">The sequence shown here is derived from an EMBL/GenBank/DDBJ whole genome shotgun (WGS) entry which is preliminary data.</text>
</comment>
<protein>
    <submittedName>
        <fullName evidence="2">Uncharacterized protein</fullName>
    </submittedName>
</protein>
<feature type="region of interest" description="Disordered" evidence="1">
    <location>
        <begin position="99"/>
        <end position="153"/>
    </location>
</feature>
<dbReference type="Proteomes" id="UP001500218">
    <property type="component" value="Unassembled WGS sequence"/>
</dbReference>
<name>A0ABN2LBP7_9ACTN</name>
<sequence>MHQLLDEPPGRDAPADAPLGRPEDEPATSGNVAAPGKVDDDPVPRVTVGGGREAPHGRSGARRPAEIQDWHVAVPEGAREQVRHGLGTTEVGAAVATTRAGAGGQQNPVAAGGRHSPSGHKITRLAATAAELDRTPVRPHPQRGSLLPHSDVT</sequence>
<evidence type="ECO:0000256" key="1">
    <source>
        <dbReference type="SAM" id="MobiDB-lite"/>
    </source>
</evidence>
<dbReference type="EMBL" id="BAAALT010000003">
    <property type="protein sequence ID" value="GAA1782957.1"/>
    <property type="molecule type" value="Genomic_DNA"/>
</dbReference>
<reference evidence="2 3" key="1">
    <citation type="journal article" date="2019" name="Int. J. Syst. Evol. Microbiol.">
        <title>The Global Catalogue of Microorganisms (GCM) 10K type strain sequencing project: providing services to taxonomists for standard genome sequencing and annotation.</title>
        <authorList>
            <consortium name="The Broad Institute Genomics Platform"/>
            <consortium name="The Broad Institute Genome Sequencing Center for Infectious Disease"/>
            <person name="Wu L."/>
            <person name="Ma J."/>
        </authorList>
    </citation>
    <scope>NUCLEOTIDE SEQUENCE [LARGE SCALE GENOMIC DNA]</scope>
    <source>
        <strain evidence="2 3">JCM 13250</strain>
    </source>
</reference>
<feature type="region of interest" description="Disordered" evidence="1">
    <location>
        <begin position="1"/>
        <end position="66"/>
    </location>
</feature>